<dbReference type="PANTHER" id="PTHR30616:SF2">
    <property type="entry name" value="PURINE NUCLEOSIDE PHOSPHORYLASE LACC1"/>
    <property type="match status" value="1"/>
</dbReference>
<dbReference type="AlphaFoldDB" id="A0A2S0L505"/>
<evidence type="ECO:0000256" key="5">
    <source>
        <dbReference type="ARBA" id="ARBA00022723"/>
    </source>
</evidence>
<dbReference type="CDD" id="cd16833">
    <property type="entry name" value="YfiH"/>
    <property type="match status" value="1"/>
</dbReference>
<comment type="catalytic activity">
    <reaction evidence="10">
        <text>S-methyl-5'-thioadenosine + phosphate = 5-(methylsulfanyl)-alpha-D-ribose 1-phosphate + adenine</text>
        <dbReference type="Rhea" id="RHEA:11852"/>
        <dbReference type="ChEBI" id="CHEBI:16708"/>
        <dbReference type="ChEBI" id="CHEBI:17509"/>
        <dbReference type="ChEBI" id="CHEBI:43474"/>
        <dbReference type="ChEBI" id="CHEBI:58533"/>
        <dbReference type="EC" id="2.4.2.28"/>
    </reaction>
    <physiologicalReaction direction="left-to-right" evidence="10">
        <dbReference type="Rhea" id="RHEA:11853"/>
    </physiologicalReaction>
</comment>
<comment type="catalytic activity">
    <reaction evidence="9">
        <text>adenosine + phosphate = alpha-D-ribose 1-phosphate + adenine</text>
        <dbReference type="Rhea" id="RHEA:27642"/>
        <dbReference type="ChEBI" id="CHEBI:16335"/>
        <dbReference type="ChEBI" id="CHEBI:16708"/>
        <dbReference type="ChEBI" id="CHEBI:43474"/>
        <dbReference type="ChEBI" id="CHEBI:57720"/>
        <dbReference type="EC" id="2.4.2.1"/>
    </reaction>
    <physiologicalReaction direction="left-to-right" evidence="9">
        <dbReference type="Rhea" id="RHEA:27643"/>
    </physiologicalReaction>
</comment>
<dbReference type="Proteomes" id="UP000237883">
    <property type="component" value="Chromosome"/>
</dbReference>
<dbReference type="InterPro" id="IPR003730">
    <property type="entry name" value="Cu_polyphenol_OxRdtase"/>
</dbReference>
<dbReference type="Pfam" id="PF02578">
    <property type="entry name" value="Cu-oxidase_4"/>
    <property type="match status" value="1"/>
</dbReference>
<gene>
    <name evidence="12" type="primary">pgeF</name>
    <name evidence="12" type="ORF">C5Q96_05800</name>
</gene>
<comment type="catalytic activity">
    <reaction evidence="8">
        <text>adenosine + H2O + H(+) = inosine + NH4(+)</text>
        <dbReference type="Rhea" id="RHEA:24408"/>
        <dbReference type="ChEBI" id="CHEBI:15377"/>
        <dbReference type="ChEBI" id="CHEBI:15378"/>
        <dbReference type="ChEBI" id="CHEBI:16335"/>
        <dbReference type="ChEBI" id="CHEBI:17596"/>
        <dbReference type="ChEBI" id="CHEBI:28938"/>
        <dbReference type="EC" id="3.5.4.4"/>
    </reaction>
    <physiologicalReaction direction="left-to-right" evidence="8">
        <dbReference type="Rhea" id="RHEA:24409"/>
    </physiologicalReaction>
</comment>
<dbReference type="RefSeq" id="WP_106057454.1">
    <property type="nucleotide sequence ID" value="NZ_CP027228.1"/>
</dbReference>
<evidence type="ECO:0000256" key="9">
    <source>
        <dbReference type="ARBA" id="ARBA00048968"/>
    </source>
</evidence>
<evidence type="ECO:0000313" key="13">
    <source>
        <dbReference type="Proteomes" id="UP000237883"/>
    </source>
</evidence>
<keyword evidence="7" id="KW-0862">Zinc</keyword>
<keyword evidence="13" id="KW-1185">Reference proteome</keyword>
<keyword evidence="4" id="KW-0808">Transferase</keyword>
<dbReference type="PANTHER" id="PTHR30616">
    <property type="entry name" value="UNCHARACTERIZED PROTEIN YFIH"/>
    <property type="match status" value="1"/>
</dbReference>
<evidence type="ECO:0000256" key="10">
    <source>
        <dbReference type="ARBA" id="ARBA00049893"/>
    </source>
</evidence>
<dbReference type="InterPro" id="IPR038371">
    <property type="entry name" value="Cu_polyphenol_OxRdtase_sf"/>
</dbReference>
<dbReference type="GO" id="GO:0005507">
    <property type="term" value="F:copper ion binding"/>
    <property type="evidence" value="ECO:0007669"/>
    <property type="project" value="TreeGrafter"/>
</dbReference>
<evidence type="ECO:0000313" key="12">
    <source>
        <dbReference type="EMBL" id="AVM48382.1"/>
    </source>
</evidence>
<evidence type="ECO:0000256" key="3">
    <source>
        <dbReference type="ARBA" id="ARBA00007353"/>
    </source>
</evidence>
<evidence type="ECO:0000256" key="2">
    <source>
        <dbReference type="ARBA" id="ARBA00003215"/>
    </source>
</evidence>
<evidence type="ECO:0000256" key="6">
    <source>
        <dbReference type="ARBA" id="ARBA00022801"/>
    </source>
</evidence>
<name>A0A2S0L505_9FIRM</name>
<dbReference type="KEGG" id="mdv:C5Q96_05800"/>
<keyword evidence="5" id="KW-0479">Metal-binding</keyword>
<dbReference type="InterPro" id="IPR011324">
    <property type="entry name" value="Cytotoxic_necrot_fac-like_cat"/>
</dbReference>
<dbReference type="SUPFAM" id="SSF64438">
    <property type="entry name" value="CNF1/YfiH-like putative cysteine hydrolases"/>
    <property type="match status" value="1"/>
</dbReference>
<keyword evidence="6" id="KW-0378">Hydrolase</keyword>
<organism evidence="12 13">
    <name type="scientific">Mogibacterium diversum</name>
    <dbReference type="NCBI Taxonomy" id="114527"/>
    <lineage>
        <taxon>Bacteria</taxon>
        <taxon>Bacillati</taxon>
        <taxon>Bacillota</taxon>
        <taxon>Clostridia</taxon>
        <taxon>Peptostreptococcales</taxon>
        <taxon>Anaerovoracaceae</taxon>
        <taxon>Mogibacterium</taxon>
    </lineage>
</organism>
<reference evidence="13" key="1">
    <citation type="submission" date="2018-02" db="EMBL/GenBank/DDBJ databases">
        <authorList>
            <person name="Holder M.E."/>
            <person name="Ajami N.J."/>
            <person name="Petrosino J.F."/>
        </authorList>
    </citation>
    <scope>NUCLEOTIDE SEQUENCE [LARGE SCALE GENOMIC DNA]</scope>
    <source>
        <strain evidence="13">CCUG 47132</strain>
    </source>
</reference>
<proteinExistence type="inferred from homology"/>
<evidence type="ECO:0000256" key="7">
    <source>
        <dbReference type="ARBA" id="ARBA00022833"/>
    </source>
</evidence>
<dbReference type="NCBIfam" id="TIGR00726">
    <property type="entry name" value="peptidoglycan editing factor PgeF"/>
    <property type="match status" value="1"/>
</dbReference>
<dbReference type="EMBL" id="CP027228">
    <property type="protein sequence ID" value="AVM48382.1"/>
    <property type="molecule type" value="Genomic_DNA"/>
</dbReference>
<protein>
    <recommendedName>
        <fullName evidence="11">Purine nucleoside phosphorylase</fullName>
    </recommendedName>
</protein>
<dbReference type="Gene3D" id="3.60.140.10">
    <property type="entry name" value="CNF1/YfiH-like putative cysteine hydrolases"/>
    <property type="match status" value="1"/>
</dbReference>
<evidence type="ECO:0000256" key="8">
    <source>
        <dbReference type="ARBA" id="ARBA00047989"/>
    </source>
</evidence>
<evidence type="ECO:0000256" key="11">
    <source>
        <dbReference type="RuleBase" id="RU361274"/>
    </source>
</evidence>
<dbReference type="GO" id="GO:0017061">
    <property type="term" value="F:S-methyl-5-thioadenosine phosphorylase activity"/>
    <property type="evidence" value="ECO:0007669"/>
    <property type="project" value="UniProtKB-EC"/>
</dbReference>
<evidence type="ECO:0000256" key="1">
    <source>
        <dbReference type="ARBA" id="ARBA00000553"/>
    </source>
</evidence>
<comment type="function">
    <text evidence="2">Purine nucleoside enzyme that catalyzes the phosphorolysis of adenosine and inosine nucleosides, yielding D-ribose 1-phosphate and the respective free bases, adenine and hypoxanthine. Also catalyzes the phosphorolysis of S-methyl-5'-thioadenosine into adenine and S-methyl-5-thio-alpha-D-ribose 1-phosphate. Also has adenosine deaminase activity.</text>
</comment>
<dbReference type="OrthoDB" id="4279at2"/>
<evidence type="ECO:0000256" key="4">
    <source>
        <dbReference type="ARBA" id="ARBA00022679"/>
    </source>
</evidence>
<comment type="catalytic activity">
    <reaction evidence="1">
        <text>inosine + phosphate = alpha-D-ribose 1-phosphate + hypoxanthine</text>
        <dbReference type="Rhea" id="RHEA:27646"/>
        <dbReference type="ChEBI" id="CHEBI:17368"/>
        <dbReference type="ChEBI" id="CHEBI:17596"/>
        <dbReference type="ChEBI" id="CHEBI:43474"/>
        <dbReference type="ChEBI" id="CHEBI:57720"/>
        <dbReference type="EC" id="2.4.2.1"/>
    </reaction>
    <physiologicalReaction direction="left-to-right" evidence="1">
        <dbReference type="Rhea" id="RHEA:27647"/>
    </physiologicalReaction>
</comment>
<dbReference type="GeneID" id="78391775"/>
<dbReference type="GO" id="GO:0016787">
    <property type="term" value="F:hydrolase activity"/>
    <property type="evidence" value="ECO:0007669"/>
    <property type="project" value="UniProtKB-KW"/>
</dbReference>
<accession>A0A2S0L505</accession>
<comment type="similarity">
    <text evidence="3 11">Belongs to the purine nucleoside phosphorylase YfiH/LACC1 family.</text>
</comment>
<sequence length="255" mass="28275">MFEQFKDKLVCDYSTRNGGVSTGCYDSMNLSLTTDDALANILENYKLWCGSLGIDTRQLVMLHQTHSSEVIRVDEENCGEGLYKPRRAGVDGMVTNSKGVALITSHADCAPIYIYDPVNEAIGLSHAGWRGTTLEIARRTVEKMKEEFDSNPAELYAAIGPCISMKNFECGEDVISAISNMSVKDIPGAYTYNPERGKFYVSLPIVNKAVLMSTGIPESQIEIDGRCTFAERKKYFSHRRDGLKRGGQMAVLMLK</sequence>